<dbReference type="EMBL" id="BFEA01000186">
    <property type="protein sequence ID" value="GBG73594.1"/>
    <property type="molecule type" value="Genomic_DNA"/>
</dbReference>
<proteinExistence type="inferred from homology"/>
<evidence type="ECO:0000313" key="9">
    <source>
        <dbReference type="Proteomes" id="UP000265515"/>
    </source>
</evidence>
<dbReference type="PRINTS" id="PR01640">
    <property type="entry name" value="PROFILINPLNT"/>
</dbReference>
<dbReference type="OrthoDB" id="421374at2759"/>
<evidence type="ECO:0000256" key="2">
    <source>
        <dbReference type="ARBA" id="ARBA00010058"/>
    </source>
</evidence>
<dbReference type="OMA" id="YICLYAE"/>
<dbReference type="PANTHER" id="PTHR11604">
    <property type="entry name" value="PROFILIN"/>
    <property type="match status" value="1"/>
</dbReference>
<comment type="caution">
    <text evidence="8">The sequence shown here is derived from an EMBL/GenBank/DDBJ whole genome shotgun (WGS) entry which is preliminary data.</text>
</comment>
<keyword evidence="4 7" id="KW-0009">Actin-binding</keyword>
<dbReference type="Gramene" id="GBG73594">
    <property type="protein sequence ID" value="GBG73594"/>
    <property type="gene ID" value="CBR_g16936"/>
</dbReference>
<dbReference type="InterPro" id="IPR036140">
    <property type="entry name" value="PFN_sf"/>
</dbReference>
<keyword evidence="9" id="KW-1185">Reference proteome</keyword>
<evidence type="ECO:0000256" key="1">
    <source>
        <dbReference type="ARBA" id="ARBA00004245"/>
    </source>
</evidence>
<comment type="subunit">
    <text evidence="6">Occurs in many kinds of cells as a complex with monomeric actin in a 1:1 ratio.</text>
</comment>
<evidence type="ECO:0000313" key="8">
    <source>
        <dbReference type="EMBL" id="GBG73594.1"/>
    </source>
</evidence>
<evidence type="ECO:0000256" key="5">
    <source>
        <dbReference type="ARBA" id="ARBA00023212"/>
    </source>
</evidence>
<dbReference type="STRING" id="69332.A0A388KU49"/>
<dbReference type="AlphaFoldDB" id="A0A388KU49"/>
<dbReference type="CDD" id="cd00148">
    <property type="entry name" value="PROF"/>
    <property type="match status" value="1"/>
</dbReference>
<dbReference type="InterPro" id="IPR005455">
    <property type="entry name" value="PFN_euk"/>
</dbReference>
<dbReference type="Pfam" id="PF00235">
    <property type="entry name" value="Profilin"/>
    <property type="match status" value="1"/>
</dbReference>
<comment type="subcellular location">
    <subcellularLocation>
        <location evidence="1">Cytoplasm</location>
        <location evidence="1">Cytoskeleton</location>
    </subcellularLocation>
</comment>
<name>A0A388KU49_CHABU</name>
<dbReference type="GO" id="GO:0005938">
    <property type="term" value="C:cell cortex"/>
    <property type="evidence" value="ECO:0007669"/>
    <property type="project" value="TreeGrafter"/>
</dbReference>
<evidence type="ECO:0000256" key="6">
    <source>
        <dbReference type="RuleBase" id="RU003908"/>
    </source>
</evidence>
<sequence length="136" mass="14525">MSWDGYIDSYLMCALPSGQLKSAGIIGLDGVVWARSENFPDLSEAEVQSLIGGFKDEKTLSESGLKLGGVKYMLVQGDQGVVIRAKKGPGLSPKGGATIKKTATALIIGLYEDPVQHSDCNVVVEQLGDYLIQQSY</sequence>
<dbReference type="SMART" id="SM00392">
    <property type="entry name" value="PROF"/>
    <property type="match status" value="1"/>
</dbReference>
<dbReference type="PRINTS" id="PR00392">
    <property type="entry name" value="PROFILIN"/>
</dbReference>
<evidence type="ECO:0000256" key="7">
    <source>
        <dbReference type="RuleBase" id="RU003909"/>
    </source>
</evidence>
<dbReference type="GO" id="GO:0003785">
    <property type="term" value="F:actin monomer binding"/>
    <property type="evidence" value="ECO:0007669"/>
    <property type="project" value="TreeGrafter"/>
</dbReference>
<gene>
    <name evidence="8" type="ORF">CBR_g16936</name>
</gene>
<organism evidence="8 9">
    <name type="scientific">Chara braunii</name>
    <name type="common">Braun's stonewort</name>
    <dbReference type="NCBI Taxonomy" id="69332"/>
    <lineage>
        <taxon>Eukaryota</taxon>
        <taxon>Viridiplantae</taxon>
        <taxon>Streptophyta</taxon>
        <taxon>Charophyceae</taxon>
        <taxon>Charales</taxon>
        <taxon>Characeae</taxon>
        <taxon>Chara</taxon>
    </lineage>
</organism>
<dbReference type="PANTHER" id="PTHR11604:SF0">
    <property type="entry name" value="PROFILIN"/>
    <property type="match status" value="1"/>
</dbReference>
<dbReference type="Proteomes" id="UP000265515">
    <property type="component" value="Unassembled WGS sequence"/>
</dbReference>
<dbReference type="GO" id="GO:0005856">
    <property type="term" value="C:cytoskeleton"/>
    <property type="evidence" value="ECO:0007669"/>
    <property type="project" value="UniProtKB-SubCell"/>
</dbReference>
<protein>
    <recommendedName>
        <fullName evidence="7">Profilin</fullName>
    </recommendedName>
</protein>
<reference evidence="8 9" key="1">
    <citation type="journal article" date="2018" name="Cell">
        <title>The Chara Genome: Secondary Complexity and Implications for Plant Terrestrialization.</title>
        <authorList>
            <person name="Nishiyama T."/>
            <person name="Sakayama H."/>
            <person name="Vries J.D."/>
            <person name="Buschmann H."/>
            <person name="Saint-Marcoux D."/>
            <person name="Ullrich K.K."/>
            <person name="Haas F.B."/>
            <person name="Vanderstraeten L."/>
            <person name="Becker D."/>
            <person name="Lang D."/>
            <person name="Vosolsobe S."/>
            <person name="Rombauts S."/>
            <person name="Wilhelmsson P.K.I."/>
            <person name="Janitza P."/>
            <person name="Kern R."/>
            <person name="Heyl A."/>
            <person name="Rumpler F."/>
            <person name="Villalobos L.I.A.C."/>
            <person name="Clay J.M."/>
            <person name="Skokan R."/>
            <person name="Toyoda A."/>
            <person name="Suzuki Y."/>
            <person name="Kagoshima H."/>
            <person name="Schijlen E."/>
            <person name="Tajeshwar N."/>
            <person name="Catarino B."/>
            <person name="Hetherington A.J."/>
            <person name="Saltykova A."/>
            <person name="Bonnot C."/>
            <person name="Breuninger H."/>
            <person name="Symeonidi A."/>
            <person name="Radhakrishnan G.V."/>
            <person name="Van Nieuwerburgh F."/>
            <person name="Deforce D."/>
            <person name="Chang C."/>
            <person name="Karol K.G."/>
            <person name="Hedrich R."/>
            <person name="Ulvskov P."/>
            <person name="Glockner G."/>
            <person name="Delwiche C.F."/>
            <person name="Petrasek J."/>
            <person name="Van de Peer Y."/>
            <person name="Friml J."/>
            <person name="Beilby M."/>
            <person name="Dolan L."/>
            <person name="Kohara Y."/>
            <person name="Sugano S."/>
            <person name="Fujiyama A."/>
            <person name="Delaux P.-M."/>
            <person name="Quint M."/>
            <person name="TheiBen G."/>
            <person name="Hagemann M."/>
            <person name="Harholt J."/>
            <person name="Dunand C."/>
            <person name="Zachgo S."/>
            <person name="Langdale J."/>
            <person name="Maumus F."/>
            <person name="Straeten D.V.D."/>
            <person name="Gould S.B."/>
            <person name="Rensing S.A."/>
        </authorList>
    </citation>
    <scope>NUCLEOTIDE SEQUENCE [LARGE SCALE GENOMIC DNA]</scope>
    <source>
        <strain evidence="8 9">S276</strain>
    </source>
</reference>
<dbReference type="FunFam" id="3.30.450.30:FF:000001">
    <property type="entry name" value="Profilin"/>
    <property type="match status" value="1"/>
</dbReference>
<comment type="similarity">
    <text evidence="2 7">Belongs to the profilin family.</text>
</comment>
<accession>A0A388KU49</accession>
<dbReference type="InterPro" id="IPR048278">
    <property type="entry name" value="PFN"/>
</dbReference>
<dbReference type="PROSITE" id="PS00414">
    <property type="entry name" value="PROFILIN"/>
    <property type="match status" value="1"/>
</dbReference>
<keyword evidence="5 6" id="KW-0206">Cytoskeleton</keyword>
<evidence type="ECO:0000256" key="4">
    <source>
        <dbReference type="ARBA" id="ARBA00023203"/>
    </source>
</evidence>
<evidence type="ECO:0000256" key="3">
    <source>
        <dbReference type="ARBA" id="ARBA00022490"/>
    </source>
</evidence>
<comment type="function">
    <text evidence="6">Binds to actin and affects the structure of the cytoskeleton. At high concentrations, profilin prevents the polymerization of actin, whereas it enhances it at low concentrations.</text>
</comment>
<dbReference type="InterPro" id="IPR027310">
    <property type="entry name" value="Profilin_CS"/>
</dbReference>
<dbReference type="Gene3D" id="3.30.450.30">
    <property type="entry name" value="Dynein light chain 2a, cytoplasmic"/>
    <property type="match status" value="1"/>
</dbReference>
<keyword evidence="3" id="KW-0963">Cytoplasm</keyword>
<dbReference type="SUPFAM" id="SSF55770">
    <property type="entry name" value="Profilin (actin-binding protein)"/>
    <property type="match status" value="1"/>
</dbReference>